<dbReference type="EMBL" id="DQ109552">
    <property type="protein sequence ID" value="AAZ85723.1"/>
    <property type="molecule type" value="Genomic_DNA"/>
</dbReference>
<keyword evidence="1" id="KW-0808">Transferase</keyword>
<reference evidence="1" key="1">
    <citation type="journal article" date="2005" name="Vet. Microbiol.">
        <title>Molecular markers for detection of pathogenic Escherichia coli strains belonging to serogroups O 138 and O 139.</title>
        <authorList>
            <person name="Wang L."/>
            <person name="Liu B."/>
            <person name="Kong Q."/>
            <person name="Steinruck H."/>
            <person name="Krause G."/>
            <person name="Beutin L."/>
            <person name="Feng L."/>
        </authorList>
    </citation>
    <scope>NUCLEOTIDE SEQUENCE</scope>
</reference>
<dbReference type="SUPFAM" id="SSF53448">
    <property type="entry name" value="Nucleotide-diphospho-sugar transferases"/>
    <property type="match status" value="1"/>
</dbReference>
<proteinExistence type="predicted"/>
<dbReference type="EMBL" id="KJ755548">
    <property type="protein sequence ID" value="AIG62440.1"/>
    <property type="molecule type" value="Genomic_DNA"/>
</dbReference>
<gene>
    <name evidence="1" type="primary">wfaL</name>
    <name evidence="2" type="synonym">wbbL</name>
</gene>
<accession>Q2VJ21</accession>
<reference evidence="2" key="2">
    <citation type="journal article" date="2016" name="PLoS ONE">
        <title>Comparison of O-Antigen Gene Clusters of All O-Serogroups of Escherichia coli and Proposal for Adopting a New Nomenclature for O-Typing.</title>
        <authorList>
            <person name="DebRoy C."/>
            <person name="Fratamico P.M."/>
            <person name="Yan X."/>
            <person name="Baranzoni G."/>
            <person name="Liu Y."/>
            <person name="Needleman D.S."/>
            <person name="Tebbs R."/>
            <person name="O'Connell C.D."/>
            <person name="Allred A."/>
            <person name="Swimley M."/>
            <person name="Mwangi M."/>
            <person name="Kapur V."/>
            <person name="Raygoza Garay J.A."/>
            <person name="Roberts E.L."/>
            <person name="Katani R."/>
        </authorList>
    </citation>
    <scope>NUCLEOTIDE SEQUENCE</scope>
    <source>
        <strain evidence="2">CDC 63-57</strain>
    </source>
</reference>
<dbReference type="Gene3D" id="3.90.550.10">
    <property type="entry name" value="Spore Coat Polysaccharide Biosynthesis Protein SpsA, Chain A"/>
    <property type="match status" value="1"/>
</dbReference>
<sequence length="254" mass="29576">MPRDDYKIYISIVSHNHGELIKNLDCIKNLSQEFIVVIKNNCYDEVLLDYLKDSNAYLINEEYNKGFGYNNNVVFSYCRLQLNMQPSDYFIVLNPDLVIKNSSIKELVNKMHCSNVKAATINLYLDDKLHDYDYSVRHFPRLYDFILSLVLGKNKTKIDKSIITNPTEVDWCAGSFMALSSHVYQSIQGFDTGLFYVLRGYRSLFSFKEKNIGIIYYPEITGIHKAQHKNRSFFRNILFGMLKVYSDLCLLKTG</sequence>
<organism evidence="1">
    <name type="scientific">Escherichia coli</name>
    <dbReference type="NCBI Taxonomy" id="562"/>
    <lineage>
        <taxon>Bacteria</taxon>
        <taxon>Pseudomonadati</taxon>
        <taxon>Pseudomonadota</taxon>
        <taxon>Gammaproteobacteria</taxon>
        <taxon>Enterobacterales</taxon>
        <taxon>Enterobacteriaceae</taxon>
        <taxon>Escherichia</taxon>
    </lineage>
</organism>
<name>Q2VJ21_ECOLX</name>
<dbReference type="GO" id="GO:0016740">
    <property type="term" value="F:transferase activity"/>
    <property type="evidence" value="ECO:0007669"/>
    <property type="project" value="UniProtKB-KW"/>
</dbReference>
<dbReference type="AlphaFoldDB" id="Q2VJ21"/>
<evidence type="ECO:0000313" key="2">
    <source>
        <dbReference type="EMBL" id="AIG62440.1"/>
    </source>
</evidence>
<dbReference type="CAZy" id="GT2">
    <property type="family name" value="Glycosyltransferase Family 2"/>
</dbReference>
<evidence type="ECO:0000313" key="1">
    <source>
        <dbReference type="EMBL" id="AAZ85723.1"/>
    </source>
</evidence>
<protein>
    <submittedName>
        <fullName evidence="1">Glycosyltransferase</fullName>
    </submittedName>
    <submittedName>
        <fullName evidence="2">Rhamnosyltransferase</fullName>
    </submittedName>
</protein>
<dbReference type="InterPro" id="IPR029044">
    <property type="entry name" value="Nucleotide-diphossugar_trans"/>
</dbReference>